<evidence type="ECO:0000256" key="1">
    <source>
        <dbReference type="SAM" id="MobiDB-lite"/>
    </source>
</evidence>
<protein>
    <submittedName>
        <fullName evidence="2">Uncharacterized protein</fullName>
    </submittedName>
</protein>
<evidence type="ECO:0000313" key="3">
    <source>
        <dbReference type="Proteomes" id="UP000070427"/>
    </source>
</evidence>
<dbReference type="AlphaFoldDB" id="A0A140LB34"/>
<dbReference type="Proteomes" id="UP000070427">
    <property type="component" value="Unassembled WGS sequence"/>
</dbReference>
<comment type="caution">
    <text evidence="2">The sequence shown here is derived from an EMBL/GenBank/DDBJ whole genome shotgun (WGS) entry which is preliminary data.</text>
</comment>
<evidence type="ECO:0000313" key="2">
    <source>
        <dbReference type="EMBL" id="KXG77759.1"/>
    </source>
</evidence>
<sequence length="42" mass="4851">MPYNSDRFSGKAELPPYMPDNPTDEERHALLWHSLKEGGYNS</sequence>
<dbReference type="EMBL" id="LOED01000008">
    <property type="protein sequence ID" value="KXG77759.1"/>
    <property type="molecule type" value="Genomic_DNA"/>
</dbReference>
<reference evidence="2 3" key="1">
    <citation type="submission" date="2015-12" db="EMBL/GenBank/DDBJ databases">
        <title>Draft genome sequnece of Fervidicola ferrireducens strain Y170.</title>
        <authorList>
            <person name="Patel B.K."/>
        </authorList>
    </citation>
    <scope>NUCLEOTIDE SEQUENCE [LARGE SCALE GENOMIC DNA]</scope>
    <source>
        <strain evidence="2 3">Y170</strain>
    </source>
</reference>
<dbReference type="RefSeq" id="WP_281176806.1">
    <property type="nucleotide sequence ID" value="NZ_LOED01000008.1"/>
</dbReference>
<feature type="region of interest" description="Disordered" evidence="1">
    <location>
        <begin position="1"/>
        <end position="25"/>
    </location>
</feature>
<keyword evidence="3" id="KW-1185">Reference proteome</keyword>
<gene>
    <name evidence="2" type="ORF">AN618_09570</name>
</gene>
<organism evidence="2 3">
    <name type="scientific">Fervidicola ferrireducens</name>
    <dbReference type="NCBI Taxonomy" id="520764"/>
    <lineage>
        <taxon>Bacteria</taxon>
        <taxon>Bacillati</taxon>
        <taxon>Bacillota</taxon>
        <taxon>Clostridia</taxon>
        <taxon>Thermosediminibacterales</taxon>
        <taxon>Thermosediminibacteraceae</taxon>
        <taxon>Fervidicola</taxon>
    </lineage>
</organism>
<name>A0A140LB34_9FIRM</name>
<proteinExistence type="predicted"/>
<dbReference type="InParanoid" id="A0A140LB34"/>
<dbReference type="STRING" id="520764.AN618_09570"/>
<accession>A0A140LB34</accession>